<feature type="region of interest" description="Disordered" evidence="1">
    <location>
        <begin position="23"/>
        <end position="45"/>
    </location>
</feature>
<name>A0A0J6FRE6_COCPO</name>
<sequence>MRVMAMLLHTCYLSSTGLKKTRLKGTNPAFDKPDRENPQVERTSKGTGKSILGAVAINIIVKSTLRMRALILSQGLMNGEVDDALKTLTVTASSEIKSGGLESKEWHID</sequence>
<evidence type="ECO:0000313" key="2">
    <source>
        <dbReference type="EMBL" id="KMM72020.1"/>
    </source>
</evidence>
<evidence type="ECO:0000256" key="1">
    <source>
        <dbReference type="SAM" id="MobiDB-lite"/>
    </source>
</evidence>
<reference evidence="3" key="3">
    <citation type="journal article" date="2010" name="Genome Res.">
        <title>Population genomic sequencing of Coccidioides fungi reveals recent hybridization and transposon control.</title>
        <authorList>
            <person name="Neafsey D.E."/>
            <person name="Barker B.M."/>
            <person name="Sharpton T.J."/>
            <person name="Stajich J.E."/>
            <person name="Park D.J."/>
            <person name="Whiston E."/>
            <person name="Hung C.-Y."/>
            <person name="McMahan C."/>
            <person name="White J."/>
            <person name="Sykes S."/>
            <person name="Heiman D."/>
            <person name="Young S."/>
            <person name="Zeng Q."/>
            <person name="Abouelleil A."/>
            <person name="Aftuck L."/>
            <person name="Bessette D."/>
            <person name="Brown A."/>
            <person name="FitzGerald M."/>
            <person name="Lui A."/>
            <person name="Macdonald J.P."/>
            <person name="Priest M."/>
            <person name="Orbach M.J."/>
            <person name="Galgiani J.N."/>
            <person name="Kirkland T.N."/>
            <person name="Cole G.T."/>
            <person name="Birren B.W."/>
            <person name="Henn M.R."/>
            <person name="Taylor J.W."/>
            <person name="Rounsley S.D."/>
        </authorList>
    </citation>
    <scope>NUCLEOTIDE SEQUENCE [LARGE SCALE GENOMIC DNA]</scope>
    <source>
        <strain evidence="3">RMSCC 3488</strain>
    </source>
</reference>
<organism evidence="2 3">
    <name type="scientific">Coccidioides posadasii RMSCC 3488</name>
    <dbReference type="NCBI Taxonomy" id="454284"/>
    <lineage>
        <taxon>Eukaryota</taxon>
        <taxon>Fungi</taxon>
        <taxon>Dikarya</taxon>
        <taxon>Ascomycota</taxon>
        <taxon>Pezizomycotina</taxon>
        <taxon>Eurotiomycetes</taxon>
        <taxon>Eurotiomycetidae</taxon>
        <taxon>Onygenales</taxon>
        <taxon>Onygenaceae</taxon>
        <taxon>Coccidioides</taxon>
    </lineage>
</organism>
<accession>A0A0J6FRE6</accession>
<evidence type="ECO:0000313" key="3">
    <source>
        <dbReference type="Proteomes" id="UP000054567"/>
    </source>
</evidence>
<reference evidence="3" key="2">
    <citation type="journal article" date="2009" name="Genome Res.">
        <title>Comparative genomic analyses of the human fungal pathogens Coccidioides and their relatives.</title>
        <authorList>
            <person name="Sharpton T.J."/>
            <person name="Stajich J.E."/>
            <person name="Rounsley S.D."/>
            <person name="Gardner M.J."/>
            <person name="Wortman J.R."/>
            <person name="Jordar V.S."/>
            <person name="Maiti R."/>
            <person name="Kodira C.D."/>
            <person name="Neafsey D.E."/>
            <person name="Zeng Q."/>
            <person name="Hung C.-Y."/>
            <person name="McMahan C."/>
            <person name="Muszewska A."/>
            <person name="Grynberg M."/>
            <person name="Mandel M.A."/>
            <person name="Kellner E.M."/>
            <person name="Barker B.M."/>
            <person name="Galgiani J.N."/>
            <person name="Orbach M.J."/>
            <person name="Kirkland T.N."/>
            <person name="Cole G.T."/>
            <person name="Henn M.R."/>
            <person name="Birren B.W."/>
            <person name="Taylor J.W."/>
        </authorList>
    </citation>
    <scope>NUCLEOTIDE SEQUENCE [LARGE SCALE GENOMIC DNA]</scope>
    <source>
        <strain evidence="3">RMSCC 3488</strain>
    </source>
</reference>
<dbReference type="VEuPathDB" id="FungiDB:CPAG_08319"/>
<dbReference type="AlphaFoldDB" id="A0A0J6FRE6"/>
<proteinExistence type="predicted"/>
<protein>
    <submittedName>
        <fullName evidence="2">Uncharacterized protein</fullName>
    </submittedName>
</protein>
<dbReference type="Proteomes" id="UP000054567">
    <property type="component" value="Unassembled WGS sequence"/>
</dbReference>
<dbReference type="EMBL" id="DS268113">
    <property type="protein sequence ID" value="KMM72020.1"/>
    <property type="molecule type" value="Genomic_DNA"/>
</dbReference>
<gene>
    <name evidence="2" type="ORF">CPAG_08319</name>
</gene>
<reference evidence="2 3" key="1">
    <citation type="submission" date="2007-06" db="EMBL/GenBank/DDBJ databases">
        <title>The Genome Sequence of Coccidioides posadasii RMSCC_3488.</title>
        <authorList>
            <consortium name="Coccidioides Genome Resources Consortium"/>
            <consortium name="The Broad Institute Genome Sequencing Platform"/>
            <person name="Henn M.R."/>
            <person name="Sykes S."/>
            <person name="Young S."/>
            <person name="Jaffe D."/>
            <person name="Berlin A."/>
            <person name="Alvarez P."/>
            <person name="Butler J."/>
            <person name="Gnerre S."/>
            <person name="Grabherr M."/>
            <person name="Mauceli E."/>
            <person name="Brockman W."/>
            <person name="Kodira C."/>
            <person name="Alvarado L."/>
            <person name="Zeng Q."/>
            <person name="Crawford M."/>
            <person name="Antoine C."/>
            <person name="Devon K."/>
            <person name="Galgiani J."/>
            <person name="Orsborn K."/>
            <person name="Lewis M.L."/>
            <person name="Nusbaum C."/>
            <person name="Galagan J."/>
            <person name="Birren B."/>
        </authorList>
    </citation>
    <scope>NUCLEOTIDE SEQUENCE [LARGE SCALE GENOMIC DNA]</scope>
    <source>
        <strain evidence="2 3">RMSCC 3488</strain>
    </source>
</reference>
<feature type="compositionally biased region" description="Basic and acidic residues" evidence="1">
    <location>
        <begin position="31"/>
        <end position="44"/>
    </location>
</feature>